<feature type="compositionally biased region" description="Basic and acidic residues" evidence="1">
    <location>
        <begin position="26"/>
        <end position="41"/>
    </location>
</feature>
<dbReference type="STRING" id="649639.Bcell_2350"/>
<protein>
    <submittedName>
        <fullName evidence="2">Uncharacterized protein</fullName>
    </submittedName>
</protein>
<dbReference type="HOGENOM" id="CLU_3114429_0_0_9"/>
<dbReference type="KEGG" id="bco:Bcell_2350"/>
<evidence type="ECO:0000256" key="1">
    <source>
        <dbReference type="SAM" id="MobiDB-lite"/>
    </source>
</evidence>
<sequence>MGKQKAHRSGNPDIPAAQSVNPLGKSPDDARAGEIISEGHEKAKKSNTKR</sequence>
<reference evidence="2" key="1">
    <citation type="submission" date="2010-12" db="EMBL/GenBank/DDBJ databases">
        <title>Complete sequence of Bacillus cellulosilyticus DSM 2522.</title>
        <authorList>
            <consortium name="US DOE Joint Genome Institute"/>
            <person name="Lucas S."/>
            <person name="Copeland A."/>
            <person name="Lapidus A."/>
            <person name="Cheng J.-F."/>
            <person name="Bruce D."/>
            <person name="Goodwin L."/>
            <person name="Pitluck S."/>
            <person name="Chertkov O."/>
            <person name="Detter J.C."/>
            <person name="Han C."/>
            <person name="Tapia R."/>
            <person name="Land M."/>
            <person name="Hauser L."/>
            <person name="Jeffries C."/>
            <person name="Kyrpides N."/>
            <person name="Ivanova N."/>
            <person name="Mikhailova N."/>
            <person name="Brumm P."/>
            <person name="Mead D."/>
            <person name="Woyke T."/>
        </authorList>
    </citation>
    <scope>NUCLEOTIDE SEQUENCE [LARGE SCALE GENOMIC DNA]</scope>
    <source>
        <strain evidence="2">DSM 2522</strain>
    </source>
</reference>
<organism evidence="2 3">
    <name type="scientific">Evansella cellulosilytica (strain ATCC 21833 / DSM 2522 / FERM P-1141 / JCM 9156 / N-4)</name>
    <name type="common">Bacillus cellulosilyticus</name>
    <dbReference type="NCBI Taxonomy" id="649639"/>
    <lineage>
        <taxon>Bacteria</taxon>
        <taxon>Bacillati</taxon>
        <taxon>Bacillota</taxon>
        <taxon>Bacilli</taxon>
        <taxon>Bacillales</taxon>
        <taxon>Bacillaceae</taxon>
        <taxon>Evansella</taxon>
    </lineage>
</organism>
<name>E6TR97_EVAC2</name>
<proteinExistence type="predicted"/>
<gene>
    <name evidence="2" type="ordered locus">Bcell_2350</name>
</gene>
<dbReference type="OrthoDB" id="9940128at2"/>
<dbReference type="EMBL" id="CP002394">
    <property type="protein sequence ID" value="ADU30609.1"/>
    <property type="molecule type" value="Genomic_DNA"/>
</dbReference>
<keyword evidence="3" id="KW-1185">Reference proteome</keyword>
<dbReference type="AlphaFoldDB" id="E6TR97"/>
<evidence type="ECO:0000313" key="2">
    <source>
        <dbReference type="EMBL" id="ADU30609.1"/>
    </source>
</evidence>
<feature type="region of interest" description="Disordered" evidence="1">
    <location>
        <begin position="1"/>
        <end position="50"/>
    </location>
</feature>
<dbReference type="RefSeq" id="WP_013488944.1">
    <property type="nucleotide sequence ID" value="NC_014829.1"/>
</dbReference>
<dbReference type="Proteomes" id="UP000001401">
    <property type="component" value="Chromosome"/>
</dbReference>
<accession>E6TR97</accession>
<evidence type="ECO:0000313" key="3">
    <source>
        <dbReference type="Proteomes" id="UP000001401"/>
    </source>
</evidence>